<dbReference type="SUPFAM" id="SSF50978">
    <property type="entry name" value="WD40 repeat-like"/>
    <property type="match status" value="1"/>
</dbReference>
<evidence type="ECO:0000313" key="1">
    <source>
        <dbReference type="EMBL" id="KAK7831844.1"/>
    </source>
</evidence>
<dbReference type="EMBL" id="JBBHLL010000012">
    <property type="protein sequence ID" value="KAK7831844.1"/>
    <property type="molecule type" value="Genomic_DNA"/>
</dbReference>
<accession>A0AAW0JXR8</accession>
<feature type="non-terminal residue" evidence="1">
    <location>
        <position position="102"/>
    </location>
</feature>
<name>A0AAW0JXR8_MYOGA</name>
<dbReference type="InterPro" id="IPR036322">
    <property type="entry name" value="WD40_repeat_dom_sf"/>
</dbReference>
<comment type="caution">
    <text evidence="1">The sequence shown here is derived from an EMBL/GenBank/DDBJ whole genome shotgun (WGS) entry which is preliminary data.</text>
</comment>
<reference evidence="1 2" key="1">
    <citation type="journal article" date="2023" name="bioRxiv">
        <title>Conserved and derived expression patterns and positive selection on dental genes reveal complex evolutionary context of ever-growing rodent molars.</title>
        <authorList>
            <person name="Calamari Z.T."/>
            <person name="Song A."/>
            <person name="Cohen E."/>
            <person name="Akter M."/>
            <person name="Roy R.D."/>
            <person name="Hallikas O."/>
            <person name="Christensen M.M."/>
            <person name="Li P."/>
            <person name="Marangoni P."/>
            <person name="Jernvall J."/>
            <person name="Klein O.D."/>
        </authorList>
    </citation>
    <scope>NUCLEOTIDE SEQUENCE [LARGE SCALE GENOMIC DNA]</scope>
    <source>
        <strain evidence="1">V071</strain>
    </source>
</reference>
<organism evidence="1 2">
    <name type="scientific">Myodes glareolus</name>
    <name type="common">Bank vole</name>
    <name type="synonym">Clethrionomys glareolus</name>
    <dbReference type="NCBI Taxonomy" id="447135"/>
    <lineage>
        <taxon>Eukaryota</taxon>
        <taxon>Metazoa</taxon>
        <taxon>Chordata</taxon>
        <taxon>Craniata</taxon>
        <taxon>Vertebrata</taxon>
        <taxon>Euteleostomi</taxon>
        <taxon>Mammalia</taxon>
        <taxon>Eutheria</taxon>
        <taxon>Euarchontoglires</taxon>
        <taxon>Glires</taxon>
        <taxon>Rodentia</taxon>
        <taxon>Myomorpha</taxon>
        <taxon>Muroidea</taxon>
        <taxon>Cricetidae</taxon>
        <taxon>Arvicolinae</taxon>
        <taxon>Myodes</taxon>
    </lineage>
</organism>
<proteinExistence type="predicted"/>
<evidence type="ECO:0000313" key="2">
    <source>
        <dbReference type="Proteomes" id="UP001488838"/>
    </source>
</evidence>
<dbReference type="Proteomes" id="UP001488838">
    <property type="component" value="Unassembled WGS sequence"/>
</dbReference>
<gene>
    <name evidence="1" type="ORF">U0070_016474</name>
</gene>
<protein>
    <submittedName>
        <fullName evidence="1">Uncharacterized protein</fullName>
    </submittedName>
</protein>
<feature type="non-terminal residue" evidence="1">
    <location>
        <position position="1"/>
    </location>
</feature>
<sequence length="102" mass="11400">RLSNLTGNKAFNSVSCLTPCKHLTSRSVDNKVEGDIELGQLILGCLDNSFKLQNTRSFNVPLHNLIIHKDKVLCVIWADKGIFLCERAGNKLHSYRYSPAIS</sequence>
<keyword evidence="2" id="KW-1185">Reference proteome</keyword>
<dbReference type="AlphaFoldDB" id="A0AAW0JXR8"/>